<keyword evidence="1" id="KW-0597">Phosphoprotein</keyword>
<dbReference type="Proteomes" id="UP001500454">
    <property type="component" value="Unassembled WGS sequence"/>
</dbReference>
<evidence type="ECO:0000313" key="3">
    <source>
        <dbReference type="EMBL" id="GAA4383978.1"/>
    </source>
</evidence>
<dbReference type="PROSITE" id="PS50110">
    <property type="entry name" value="RESPONSE_REGULATORY"/>
    <property type="match status" value="1"/>
</dbReference>
<evidence type="ECO:0000313" key="4">
    <source>
        <dbReference type="Proteomes" id="UP001500454"/>
    </source>
</evidence>
<name>A0ABP8J3C3_9BACT</name>
<organism evidence="3 4">
    <name type="scientific">Hymenobacter koreensis</name>
    <dbReference type="NCBI Taxonomy" id="1084523"/>
    <lineage>
        <taxon>Bacteria</taxon>
        <taxon>Pseudomonadati</taxon>
        <taxon>Bacteroidota</taxon>
        <taxon>Cytophagia</taxon>
        <taxon>Cytophagales</taxon>
        <taxon>Hymenobacteraceae</taxon>
        <taxon>Hymenobacter</taxon>
    </lineage>
</organism>
<gene>
    <name evidence="3" type="ORF">GCM10023186_25690</name>
</gene>
<keyword evidence="4" id="KW-1185">Reference proteome</keyword>
<dbReference type="InterPro" id="IPR052893">
    <property type="entry name" value="TCS_response_regulator"/>
</dbReference>
<protein>
    <submittedName>
        <fullName evidence="3">Response regulator</fullName>
    </submittedName>
</protein>
<dbReference type="InterPro" id="IPR001789">
    <property type="entry name" value="Sig_transdc_resp-reg_receiver"/>
</dbReference>
<dbReference type="InterPro" id="IPR011006">
    <property type="entry name" value="CheY-like_superfamily"/>
</dbReference>
<dbReference type="PANTHER" id="PTHR44520">
    <property type="entry name" value="RESPONSE REGULATOR RCP1-RELATED"/>
    <property type="match status" value="1"/>
</dbReference>
<dbReference type="EMBL" id="BAABHA010000008">
    <property type="protein sequence ID" value="GAA4383978.1"/>
    <property type="molecule type" value="Genomic_DNA"/>
</dbReference>
<dbReference type="SUPFAM" id="SSF52172">
    <property type="entry name" value="CheY-like"/>
    <property type="match status" value="1"/>
</dbReference>
<evidence type="ECO:0000256" key="1">
    <source>
        <dbReference type="PROSITE-ProRule" id="PRU00169"/>
    </source>
</evidence>
<comment type="caution">
    <text evidence="3">The sequence shown here is derived from an EMBL/GenBank/DDBJ whole genome shotgun (WGS) entry which is preliminary data.</text>
</comment>
<dbReference type="Pfam" id="PF00072">
    <property type="entry name" value="Response_reg"/>
    <property type="match status" value="1"/>
</dbReference>
<dbReference type="PANTHER" id="PTHR44520:SF2">
    <property type="entry name" value="RESPONSE REGULATOR RCP1"/>
    <property type="match status" value="1"/>
</dbReference>
<proteinExistence type="predicted"/>
<evidence type="ECO:0000259" key="2">
    <source>
        <dbReference type="PROSITE" id="PS50110"/>
    </source>
</evidence>
<sequence length="141" mass="15590">MKKLPCVLLVDDDQTANFLNASLLRRLEVAEQVLVAQEGAQALALLQEYCASADSTACPALVLLDISMPGMNGIEFLAAYQQLVPVQKRRCVVVVLTTSLHPRDVAQVHQFPVDGFLDKPLTPNKLNDLLKQHFQWELPAV</sequence>
<feature type="domain" description="Response regulatory" evidence="2">
    <location>
        <begin position="6"/>
        <end position="134"/>
    </location>
</feature>
<dbReference type="RefSeq" id="WP_345224785.1">
    <property type="nucleotide sequence ID" value="NZ_BAABHA010000008.1"/>
</dbReference>
<dbReference type="Gene3D" id="3.40.50.2300">
    <property type="match status" value="1"/>
</dbReference>
<feature type="modified residue" description="4-aspartylphosphate" evidence="1">
    <location>
        <position position="65"/>
    </location>
</feature>
<reference evidence="4" key="1">
    <citation type="journal article" date="2019" name="Int. J. Syst. Evol. Microbiol.">
        <title>The Global Catalogue of Microorganisms (GCM) 10K type strain sequencing project: providing services to taxonomists for standard genome sequencing and annotation.</title>
        <authorList>
            <consortium name="The Broad Institute Genomics Platform"/>
            <consortium name="The Broad Institute Genome Sequencing Center for Infectious Disease"/>
            <person name="Wu L."/>
            <person name="Ma J."/>
        </authorList>
    </citation>
    <scope>NUCLEOTIDE SEQUENCE [LARGE SCALE GENOMIC DNA]</scope>
    <source>
        <strain evidence="4">JCM 17924</strain>
    </source>
</reference>
<dbReference type="SMART" id="SM00448">
    <property type="entry name" value="REC"/>
    <property type="match status" value="1"/>
</dbReference>
<accession>A0ABP8J3C3</accession>